<gene>
    <name evidence="5" type="ordered locus">Clocel_1092</name>
</gene>
<dbReference type="CDD" id="cd17542">
    <property type="entry name" value="REC_CheY"/>
    <property type="match status" value="1"/>
</dbReference>
<proteinExistence type="predicted"/>
<name>D9SU13_CLOC7</name>
<evidence type="ECO:0000259" key="4">
    <source>
        <dbReference type="PROSITE" id="PS50110"/>
    </source>
</evidence>
<reference evidence="5 6" key="1">
    <citation type="submission" date="2010-08" db="EMBL/GenBank/DDBJ databases">
        <title>Complete sequence of Clostridium cellulovorans 743B.</title>
        <authorList>
            <consortium name="US DOE Joint Genome Institute"/>
            <person name="Lucas S."/>
            <person name="Copeland A."/>
            <person name="Lapidus A."/>
            <person name="Cheng J.-F."/>
            <person name="Bruce D."/>
            <person name="Goodwin L."/>
            <person name="Pitluck S."/>
            <person name="Chertkov O."/>
            <person name="Detter J.C."/>
            <person name="Han C."/>
            <person name="Tapia R."/>
            <person name="Land M."/>
            <person name="Hauser L."/>
            <person name="Chang Y.-J."/>
            <person name="Jeffries C."/>
            <person name="Kyrpides N."/>
            <person name="Ivanova N."/>
            <person name="Mikhailova N."/>
            <person name="Hemme C.L."/>
            <person name="Woyke T."/>
        </authorList>
    </citation>
    <scope>NUCLEOTIDE SEQUENCE [LARGE SCALE GENOMIC DNA]</scope>
    <source>
        <strain evidence="6">ATCC 35296 / DSM 3052 / OCM 3 / 743B</strain>
    </source>
</reference>
<dbReference type="HOGENOM" id="CLU_000445_69_15_9"/>
<dbReference type="OrthoDB" id="9790669at2"/>
<dbReference type="InterPro" id="IPR011006">
    <property type="entry name" value="CheY-like_superfamily"/>
</dbReference>
<dbReference type="SUPFAM" id="SSF52172">
    <property type="entry name" value="CheY-like"/>
    <property type="match status" value="1"/>
</dbReference>
<dbReference type="Pfam" id="PF00072">
    <property type="entry name" value="Response_reg"/>
    <property type="match status" value="1"/>
</dbReference>
<evidence type="ECO:0000256" key="2">
    <source>
        <dbReference type="ARBA" id="ARBA00024867"/>
    </source>
</evidence>
<keyword evidence="6" id="KW-1185">Reference proteome</keyword>
<dbReference type="STRING" id="573061.Clocel_1092"/>
<dbReference type="GO" id="GO:0000160">
    <property type="term" value="P:phosphorelay signal transduction system"/>
    <property type="evidence" value="ECO:0007669"/>
    <property type="project" value="InterPro"/>
</dbReference>
<dbReference type="PANTHER" id="PTHR43228:SF1">
    <property type="entry name" value="TWO-COMPONENT RESPONSE REGULATOR ARR22"/>
    <property type="match status" value="1"/>
</dbReference>
<evidence type="ECO:0000256" key="3">
    <source>
        <dbReference type="PROSITE-ProRule" id="PRU00169"/>
    </source>
</evidence>
<evidence type="ECO:0000313" key="5">
    <source>
        <dbReference type="EMBL" id="ADL50851.1"/>
    </source>
</evidence>
<protein>
    <recommendedName>
        <fullName evidence="1">Stage 0 sporulation protein A homolog</fullName>
    </recommendedName>
</protein>
<organism evidence="5 6">
    <name type="scientific">Clostridium cellulovorans (strain ATCC 35296 / DSM 3052 / OCM 3 / 743B)</name>
    <dbReference type="NCBI Taxonomy" id="573061"/>
    <lineage>
        <taxon>Bacteria</taxon>
        <taxon>Bacillati</taxon>
        <taxon>Bacillota</taxon>
        <taxon>Clostridia</taxon>
        <taxon>Eubacteriales</taxon>
        <taxon>Clostridiaceae</taxon>
        <taxon>Clostridium</taxon>
    </lineage>
</organism>
<comment type="function">
    <text evidence="2">May play the central regulatory role in sporulation. It may be an element of the effector pathway responsible for the activation of sporulation genes in response to nutritional stress. Spo0A may act in concert with spo0H (a sigma factor) to control the expression of some genes that are critical to the sporulation process.</text>
</comment>
<evidence type="ECO:0000313" key="6">
    <source>
        <dbReference type="Proteomes" id="UP000002730"/>
    </source>
</evidence>
<accession>D9SU13</accession>
<dbReference type="Gene3D" id="3.40.50.2300">
    <property type="match status" value="1"/>
</dbReference>
<evidence type="ECO:0000256" key="1">
    <source>
        <dbReference type="ARBA" id="ARBA00018672"/>
    </source>
</evidence>
<dbReference type="KEGG" id="ccb:Clocel_1092"/>
<dbReference type="AlphaFoldDB" id="D9SU13"/>
<dbReference type="eggNOG" id="COG2201">
    <property type="taxonomic scope" value="Bacteria"/>
</dbReference>
<sequence>MKKVLIVDDALFMRVMLKNILEKHQFEVVGEAGNGAEAVKAYEKLHPDIVTLDITMPQMDGLAALQEIRNLDPNSKVVMVSAMGQESNVKKAISIGAKSFLVKPFQEDHVIKTLNNI</sequence>
<dbReference type="EMBL" id="CP002160">
    <property type="protein sequence ID" value="ADL50851.1"/>
    <property type="molecule type" value="Genomic_DNA"/>
</dbReference>
<dbReference type="InterPro" id="IPR001789">
    <property type="entry name" value="Sig_transdc_resp-reg_receiver"/>
</dbReference>
<dbReference type="PROSITE" id="PS50110">
    <property type="entry name" value="RESPONSE_REGULATORY"/>
    <property type="match status" value="1"/>
</dbReference>
<feature type="domain" description="Response regulatory" evidence="4">
    <location>
        <begin position="3"/>
        <end position="117"/>
    </location>
</feature>
<dbReference type="PANTHER" id="PTHR43228">
    <property type="entry name" value="TWO-COMPONENT RESPONSE REGULATOR"/>
    <property type="match status" value="1"/>
</dbReference>
<dbReference type="SMART" id="SM00448">
    <property type="entry name" value="REC"/>
    <property type="match status" value="1"/>
</dbReference>
<feature type="modified residue" description="4-aspartylphosphate" evidence="3">
    <location>
        <position position="53"/>
    </location>
</feature>
<dbReference type="InterPro" id="IPR052048">
    <property type="entry name" value="ST_Response_Regulator"/>
</dbReference>
<keyword evidence="3" id="KW-0597">Phosphoprotein</keyword>
<dbReference type="Proteomes" id="UP000002730">
    <property type="component" value="Chromosome"/>
</dbReference>
<dbReference type="RefSeq" id="WP_010076302.1">
    <property type="nucleotide sequence ID" value="NC_014393.1"/>
</dbReference>